<evidence type="ECO:0000256" key="8">
    <source>
        <dbReference type="ARBA" id="ARBA00022777"/>
    </source>
</evidence>
<dbReference type="PROSITE" id="PS50011">
    <property type="entry name" value="PROTEIN_KINASE_DOM"/>
    <property type="match status" value="1"/>
</dbReference>
<dbReference type="InterPro" id="IPR017441">
    <property type="entry name" value="Protein_kinase_ATP_BS"/>
</dbReference>
<feature type="domain" description="Protein kinase" evidence="16">
    <location>
        <begin position="74"/>
        <end position="361"/>
    </location>
</feature>
<dbReference type="SUPFAM" id="SSF56112">
    <property type="entry name" value="Protein kinase-like (PK-like)"/>
    <property type="match status" value="1"/>
</dbReference>
<name>A0A317XFB8_9EURO</name>
<proteinExistence type="inferred from homology"/>
<evidence type="ECO:0000256" key="11">
    <source>
        <dbReference type="ARBA" id="ARBA00030237"/>
    </source>
</evidence>
<dbReference type="GO" id="GO:0061709">
    <property type="term" value="P:reticulophagy"/>
    <property type="evidence" value="ECO:0007669"/>
    <property type="project" value="TreeGrafter"/>
</dbReference>
<evidence type="ECO:0000256" key="9">
    <source>
        <dbReference type="ARBA" id="ARBA00022840"/>
    </source>
</evidence>
<keyword evidence="9 14" id="KW-0067">ATP-binding</keyword>
<sequence length="407" mass="46703">MPSDHPSSLFLNNSTNQLEDRLQGLNLPSSESNSSQSRHYEALNLMEDQPTSELPAPEVKDFKKNYKSRKCIFRCRGKVLGKGSYGRTRIVYKRQSDDKNPYVVKEFFKHAGISKKKRNEIIDKEYTLTRCARHPNVINVIDLCIRKDNLSYVMEYCNQGDLWDILEKRRYPVKDQLCLFKQLLRGVANLHSQGIAHLDIKPGNLLLGNDSVLRLTDFGFSDIFRDPKTHQVLLCPPDNSGPGTAGYAPPEVFRHADYDPFKVDVWSCAMVALEITRRVPFPWEMPVETDQDYLAFVKGWREFMRANPNGVITEHCYPRCGPISDPRHYPNIQLMVLILKMLNPHPGHRISIHKALRDPFVRNIECCSPAYIRNAPPLHPPTIKHDHRACPALPAPPRSIMGRRGRT</sequence>
<keyword evidence="6" id="KW-0808">Transferase</keyword>
<comment type="catalytic activity">
    <reaction evidence="13">
        <text>L-seryl-[protein] + ATP = O-phospho-L-seryl-[protein] + ADP + H(+)</text>
        <dbReference type="Rhea" id="RHEA:17989"/>
        <dbReference type="Rhea" id="RHEA-COMP:9863"/>
        <dbReference type="Rhea" id="RHEA-COMP:11604"/>
        <dbReference type="ChEBI" id="CHEBI:15378"/>
        <dbReference type="ChEBI" id="CHEBI:29999"/>
        <dbReference type="ChEBI" id="CHEBI:30616"/>
        <dbReference type="ChEBI" id="CHEBI:83421"/>
        <dbReference type="ChEBI" id="CHEBI:456216"/>
        <dbReference type="EC" id="2.7.11.1"/>
    </reaction>
</comment>
<reference evidence="17 18" key="1">
    <citation type="submission" date="2016-12" db="EMBL/GenBank/DDBJ databases">
        <title>The genomes of Aspergillus section Nigri reveals drivers in fungal speciation.</title>
        <authorList>
            <consortium name="DOE Joint Genome Institute"/>
            <person name="Vesth T.C."/>
            <person name="Nybo J."/>
            <person name="Theobald S."/>
            <person name="Brandl J."/>
            <person name="Frisvad J.C."/>
            <person name="Nielsen K.F."/>
            <person name="Lyhne E.K."/>
            <person name="Kogle M.E."/>
            <person name="Kuo A."/>
            <person name="Riley R."/>
            <person name="Clum A."/>
            <person name="Nolan M."/>
            <person name="Lipzen A."/>
            <person name="Salamov A."/>
            <person name="Henrissat B."/>
            <person name="Wiebenga A."/>
            <person name="De Vries R.P."/>
            <person name="Grigoriev I.V."/>
            <person name="Mortensen U.H."/>
            <person name="Andersen M.R."/>
            <person name="Baker S.E."/>
        </authorList>
    </citation>
    <scope>NUCLEOTIDE SEQUENCE [LARGE SCALE GENOMIC DNA]</scope>
    <source>
        <strain evidence="17 18">CBS 115572</strain>
    </source>
</reference>
<dbReference type="GO" id="GO:0000422">
    <property type="term" value="P:autophagy of mitochondrion"/>
    <property type="evidence" value="ECO:0007669"/>
    <property type="project" value="TreeGrafter"/>
</dbReference>
<evidence type="ECO:0000313" key="18">
    <source>
        <dbReference type="Proteomes" id="UP000246702"/>
    </source>
</evidence>
<evidence type="ECO:0000256" key="13">
    <source>
        <dbReference type="ARBA" id="ARBA00048679"/>
    </source>
</evidence>
<dbReference type="Proteomes" id="UP000246702">
    <property type="component" value="Unassembled WGS sequence"/>
</dbReference>
<evidence type="ECO:0000313" key="17">
    <source>
        <dbReference type="EMBL" id="PWY96512.1"/>
    </source>
</evidence>
<dbReference type="GO" id="GO:0034727">
    <property type="term" value="P:piecemeal microautophagy of the nucleus"/>
    <property type="evidence" value="ECO:0007669"/>
    <property type="project" value="TreeGrafter"/>
</dbReference>
<dbReference type="GO" id="GO:0005829">
    <property type="term" value="C:cytosol"/>
    <property type="evidence" value="ECO:0007669"/>
    <property type="project" value="TreeGrafter"/>
</dbReference>
<keyword evidence="7 14" id="KW-0547">Nucleotide-binding</keyword>
<evidence type="ECO:0000256" key="7">
    <source>
        <dbReference type="ARBA" id="ARBA00022741"/>
    </source>
</evidence>
<dbReference type="GO" id="GO:0034045">
    <property type="term" value="C:phagophore assembly site membrane"/>
    <property type="evidence" value="ECO:0007669"/>
    <property type="project" value="UniProtKB-SubCell"/>
</dbReference>
<dbReference type="RefSeq" id="XP_025473273.1">
    <property type="nucleotide sequence ID" value="XM_025607573.1"/>
</dbReference>
<evidence type="ECO:0000256" key="12">
    <source>
        <dbReference type="ARBA" id="ARBA00047899"/>
    </source>
</evidence>
<dbReference type="GO" id="GO:0005776">
    <property type="term" value="C:autophagosome"/>
    <property type="evidence" value="ECO:0007669"/>
    <property type="project" value="TreeGrafter"/>
</dbReference>
<dbReference type="PANTHER" id="PTHR24348">
    <property type="entry name" value="SERINE/THREONINE-PROTEIN KINASE UNC-51-RELATED"/>
    <property type="match status" value="1"/>
</dbReference>
<organism evidence="17 18">
    <name type="scientific">Aspergillus sclerotioniger CBS 115572</name>
    <dbReference type="NCBI Taxonomy" id="1450535"/>
    <lineage>
        <taxon>Eukaryota</taxon>
        <taxon>Fungi</taxon>
        <taxon>Dikarya</taxon>
        <taxon>Ascomycota</taxon>
        <taxon>Pezizomycotina</taxon>
        <taxon>Eurotiomycetes</taxon>
        <taxon>Eurotiomycetidae</taxon>
        <taxon>Eurotiales</taxon>
        <taxon>Aspergillaceae</taxon>
        <taxon>Aspergillus</taxon>
        <taxon>Aspergillus subgen. Circumdati</taxon>
    </lineage>
</organism>
<evidence type="ECO:0000256" key="5">
    <source>
        <dbReference type="ARBA" id="ARBA00022527"/>
    </source>
</evidence>
<evidence type="ECO:0000256" key="14">
    <source>
        <dbReference type="PROSITE-ProRule" id="PRU10141"/>
    </source>
</evidence>
<comment type="subcellular location">
    <subcellularLocation>
        <location evidence="1">Preautophagosomal structure membrane</location>
        <topology evidence="1">Peripheral membrane protein</topology>
    </subcellularLocation>
</comment>
<evidence type="ECO:0000256" key="6">
    <source>
        <dbReference type="ARBA" id="ARBA00022679"/>
    </source>
</evidence>
<dbReference type="EMBL" id="MSFK01000001">
    <property type="protein sequence ID" value="PWY96512.1"/>
    <property type="molecule type" value="Genomic_DNA"/>
</dbReference>
<evidence type="ECO:0000256" key="4">
    <source>
        <dbReference type="ARBA" id="ARBA00019599"/>
    </source>
</evidence>
<dbReference type="Pfam" id="PF00069">
    <property type="entry name" value="Pkinase"/>
    <property type="match status" value="1"/>
</dbReference>
<dbReference type="GO" id="GO:0004674">
    <property type="term" value="F:protein serine/threonine kinase activity"/>
    <property type="evidence" value="ECO:0007669"/>
    <property type="project" value="UniProtKB-KW"/>
</dbReference>
<feature type="binding site" evidence="14">
    <location>
        <position position="105"/>
    </location>
    <ligand>
        <name>ATP</name>
        <dbReference type="ChEBI" id="CHEBI:30616"/>
    </ligand>
</feature>
<dbReference type="GO" id="GO:0005524">
    <property type="term" value="F:ATP binding"/>
    <property type="evidence" value="ECO:0007669"/>
    <property type="project" value="UniProtKB-UniRule"/>
</dbReference>
<evidence type="ECO:0000256" key="3">
    <source>
        <dbReference type="ARBA" id="ARBA00018572"/>
    </source>
</evidence>
<dbReference type="EC" id="2.7.11.1" evidence="2"/>
<dbReference type="GO" id="GO:0010506">
    <property type="term" value="P:regulation of autophagy"/>
    <property type="evidence" value="ECO:0007669"/>
    <property type="project" value="InterPro"/>
</dbReference>
<gene>
    <name evidence="17" type="ORF">BO94DRAFT_453586</name>
</gene>
<keyword evidence="5 15" id="KW-0723">Serine/threonine-protein kinase</keyword>
<evidence type="ECO:0000256" key="2">
    <source>
        <dbReference type="ARBA" id="ARBA00012513"/>
    </source>
</evidence>
<dbReference type="AlphaFoldDB" id="A0A317XFB8"/>
<dbReference type="SMART" id="SM00220">
    <property type="entry name" value="S_TKc"/>
    <property type="match status" value="1"/>
</dbReference>
<evidence type="ECO:0000256" key="1">
    <source>
        <dbReference type="ARBA" id="ARBA00004623"/>
    </source>
</evidence>
<evidence type="ECO:0000256" key="10">
    <source>
        <dbReference type="ARBA" id="ARBA00023006"/>
    </source>
</evidence>
<comment type="similarity">
    <text evidence="15">Belongs to the protein kinase superfamily.</text>
</comment>
<dbReference type="Gene3D" id="1.10.510.10">
    <property type="entry name" value="Transferase(Phosphotransferase) domain 1"/>
    <property type="match status" value="1"/>
</dbReference>
<dbReference type="PROSITE" id="PS00108">
    <property type="entry name" value="PROTEIN_KINASE_ST"/>
    <property type="match status" value="1"/>
</dbReference>
<accession>A0A317XFB8</accession>
<keyword evidence="10" id="KW-0072">Autophagy</keyword>
<dbReference type="GeneID" id="37109716"/>
<evidence type="ECO:0000256" key="15">
    <source>
        <dbReference type="RuleBase" id="RU000304"/>
    </source>
</evidence>
<comment type="catalytic activity">
    <reaction evidence="12">
        <text>L-threonyl-[protein] + ATP = O-phospho-L-threonyl-[protein] + ADP + H(+)</text>
        <dbReference type="Rhea" id="RHEA:46608"/>
        <dbReference type="Rhea" id="RHEA-COMP:11060"/>
        <dbReference type="Rhea" id="RHEA-COMP:11605"/>
        <dbReference type="ChEBI" id="CHEBI:15378"/>
        <dbReference type="ChEBI" id="CHEBI:30013"/>
        <dbReference type="ChEBI" id="CHEBI:30616"/>
        <dbReference type="ChEBI" id="CHEBI:61977"/>
        <dbReference type="ChEBI" id="CHEBI:456216"/>
        <dbReference type="EC" id="2.7.11.1"/>
    </reaction>
</comment>
<dbReference type="OrthoDB" id="4062651at2759"/>
<dbReference type="GO" id="GO:0000045">
    <property type="term" value="P:autophagosome assembly"/>
    <property type="evidence" value="ECO:0007669"/>
    <property type="project" value="TreeGrafter"/>
</dbReference>
<dbReference type="InterPro" id="IPR008271">
    <property type="entry name" value="Ser/Thr_kinase_AS"/>
</dbReference>
<dbReference type="GO" id="GO:0042594">
    <property type="term" value="P:response to starvation"/>
    <property type="evidence" value="ECO:0007669"/>
    <property type="project" value="TreeGrafter"/>
</dbReference>
<keyword evidence="8 17" id="KW-0418">Kinase</keyword>
<dbReference type="InterPro" id="IPR000719">
    <property type="entry name" value="Prot_kinase_dom"/>
</dbReference>
<evidence type="ECO:0000259" key="16">
    <source>
        <dbReference type="PROSITE" id="PS50011"/>
    </source>
</evidence>
<comment type="caution">
    <text evidence="17">The sequence shown here is derived from an EMBL/GenBank/DDBJ whole genome shotgun (WGS) entry which is preliminary data.</text>
</comment>
<keyword evidence="18" id="KW-1185">Reference proteome</keyword>
<dbReference type="PANTHER" id="PTHR24348:SF22">
    <property type="entry name" value="NON-SPECIFIC SERINE_THREONINE PROTEIN KINASE"/>
    <property type="match status" value="1"/>
</dbReference>
<dbReference type="InterPro" id="IPR011009">
    <property type="entry name" value="Kinase-like_dom_sf"/>
</dbReference>
<dbReference type="PROSITE" id="PS00107">
    <property type="entry name" value="PROTEIN_KINASE_ATP"/>
    <property type="match status" value="1"/>
</dbReference>
<dbReference type="InterPro" id="IPR045269">
    <property type="entry name" value="Atg1-like"/>
</dbReference>
<dbReference type="STRING" id="1450535.A0A317XFB8"/>
<protein>
    <recommendedName>
        <fullName evidence="3">Serine/threonine-protein kinase ATG1</fullName>
        <ecNumber evidence="2">2.7.11.1</ecNumber>
    </recommendedName>
    <alternativeName>
        <fullName evidence="11">Autophagy-related protein 1</fullName>
    </alternativeName>
    <alternativeName>
        <fullName evidence="4">Serine/threonine-protein kinase atg1</fullName>
    </alternativeName>
</protein>